<dbReference type="GO" id="GO:0005524">
    <property type="term" value="F:ATP binding"/>
    <property type="evidence" value="ECO:0007669"/>
    <property type="project" value="UniProtKB-UniRule"/>
</dbReference>
<sequence>MPPESPKTPFGSACLFAVSAPSGTGKTTLCRALLKRFPDMAFSISHTTRKPRPNETDGVDYHFISKAAFKEKIKRDLWAEWEEIYGEYYGTSAELIEGHLSAGRDALLDIDVKGALQMRRRYPFCVAIFIMPPSLQTLKERLESRGTETSADMEKRLAIAEKEMEVGKNFRHVIVNDRLDRAFRELEDTVLRYRGRNHTQEIQTGK</sequence>
<comment type="similarity">
    <text evidence="1 9">Belongs to the guanylate kinase family.</text>
</comment>
<evidence type="ECO:0000256" key="8">
    <source>
        <dbReference type="ARBA" id="ARBA00030128"/>
    </source>
</evidence>
<evidence type="ECO:0000256" key="4">
    <source>
        <dbReference type="ARBA" id="ARBA00022679"/>
    </source>
</evidence>
<dbReference type="InterPro" id="IPR020590">
    <property type="entry name" value="Guanylate_kinase_CS"/>
</dbReference>
<gene>
    <name evidence="9 11" type="primary">gmk</name>
    <name evidence="11" type="ORF">EPICR_100014</name>
</gene>
<dbReference type="FunFam" id="3.30.63.10:FF:000002">
    <property type="entry name" value="Guanylate kinase 1"/>
    <property type="match status" value="1"/>
</dbReference>
<dbReference type="HAMAP" id="MF_00328">
    <property type="entry name" value="Guanylate_kinase"/>
    <property type="match status" value="1"/>
</dbReference>
<dbReference type="InterPro" id="IPR027417">
    <property type="entry name" value="P-loop_NTPase"/>
</dbReference>
<evidence type="ECO:0000256" key="7">
    <source>
        <dbReference type="ARBA" id="ARBA00022840"/>
    </source>
</evidence>
<dbReference type="CDD" id="cd00071">
    <property type="entry name" value="GMPK"/>
    <property type="match status" value="1"/>
</dbReference>
<evidence type="ECO:0000256" key="3">
    <source>
        <dbReference type="ARBA" id="ARBA00016296"/>
    </source>
</evidence>
<proteinExistence type="inferred from homology"/>
<feature type="domain" description="Guanylate kinase-like" evidence="10">
    <location>
        <begin position="13"/>
        <end position="191"/>
    </location>
</feature>
<dbReference type="NCBIfam" id="TIGR03263">
    <property type="entry name" value="guanyl_kin"/>
    <property type="match status" value="1"/>
</dbReference>
<keyword evidence="6 9" id="KW-0418">Kinase</keyword>
<organism evidence="11">
    <name type="scientific">uncultured Desulfobacteraceae bacterium</name>
    <dbReference type="NCBI Taxonomy" id="218296"/>
    <lineage>
        <taxon>Bacteria</taxon>
        <taxon>Pseudomonadati</taxon>
        <taxon>Thermodesulfobacteriota</taxon>
        <taxon>Desulfobacteria</taxon>
        <taxon>Desulfobacterales</taxon>
        <taxon>Desulfobacteraceae</taxon>
        <taxon>environmental samples</taxon>
    </lineage>
</organism>
<evidence type="ECO:0000256" key="6">
    <source>
        <dbReference type="ARBA" id="ARBA00022777"/>
    </source>
</evidence>
<dbReference type="PANTHER" id="PTHR23117">
    <property type="entry name" value="GUANYLATE KINASE-RELATED"/>
    <property type="match status" value="1"/>
</dbReference>
<dbReference type="GO" id="GO:0004385">
    <property type="term" value="F:GMP kinase activity"/>
    <property type="evidence" value="ECO:0007669"/>
    <property type="project" value="UniProtKB-UniRule"/>
</dbReference>
<dbReference type="PANTHER" id="PTHR23117:SF13">
    <property type="entry name" value="GUANYLATE KINASE"/>
    <property type="match status" value="1"/>
</dbReference>
<dbReference type="Pfam" id="PF00625">
    <property type="entry name" value="Guanylate_kin"/>
    <property type="match status" value="1"/>
</dbReference>
<comment type="subcellular location">
    <subcellularLocation>
        <location evidence="9">Cytoplasm</location>
    </subcellularLocation>
</comment>
<dbReference type="AlphaFoldDB" id="A0A484HF06"/>
<evidence type="ECO:0000256" key="9">
    <source>
        <dbReference type="HAMAP-Rule" id="MF_00328"/>
    </source>
</evidence>
<keyword evidence="9" id="KW-0963">Cytoplasm</keyword>
<dbReference type="SMART" id="SM00072">
    <property type="entry name" value="GuKc"/>
    <property type="match status" value="1"/>
</dbReference>
<dbReference type="PROSITE" id="PS50052">
    <property type="entry name" value="GUANYLATE_KINASE_2"/>
    <property type="match status" value="1"/>
</dbReference>
<dbReference type="GO" id="GO:0005829">
    <property type="term" value="C:cytosol"/>
    <property type="evidence" value="ECO:0007669"/>
    <property type="project" value="TreeGrafter"/>
</dbReference>
<dbReference type="InterPro" id="IPR008144">
    <property type="entry name" value="Guanylate_kin-like_dom"/>
</dbReference>
<comment type="catalytic activity">
    <reaction evidence="9">
        <text>GMP + ATP = GDP + ADP</text>
        <dbReference type="Rhea" id="RHEA:20780"/>
        <dbReference type="ChEBI" id="CHEBI:30616"/>
        <dbReference type="ChEBI" id="CHEBI:58115"/>
        <dbReference type="ChEBI" id="CHEBI:58189"/>
        <dbReference type="ChEBI" id="CHEBI:456216"/>
        <dbReference type="EC" id="2.7.4.8"/>
    </reaction>
</comment>
<dbReference type="PROSITE" id="PS00856">
    <property type="entry name" value="GUANYLATE_KINASE_1"/>
    <property type="match status" value="1"/>
</dbReference>
<comment type="function">
    <text evidence="9">Essential for recycling GMP and indirectly, cGMP.</text>
</comment>
<evidence type="ECO:0000256" key="1">
    <source>
        <dbReference type="ARBA" id="ARBA00005790"/>
    </source>
</evidence>
<dbReference type="InterPro" id="IPR008145">
    <property type="entry name" value="GK/Ca_channel_bsu"/>
</dbReference>
<dbReference type="Gene3D" id="3.30.63.10">
    <property type="entry name" value="Guanylate Kinase phosphate binding domain"/>
    <property type="match status" value="1"/>
</dbReference>
<keyword evidence="5 9" id="KW-0547">Nucleotide-binding</keyword>
<dbReference type="EC" id="2.7.4.8" evidence="2 9"/>
<evidence type="ECO:0000259" key="10">
    <source>
        <dbReference type="PROSITE" id="PS50052"/>
    </source>
</evidence>
<evidence type="ECO:0000256" key="2">
    <source>
        <dbReference type="ARBA" id="ARBA00012961"/>
    </source>
</evidence>
<accession>A0A484HF06</accession>
<dbReference type="SUPFAM" id="SSF52540">
    <property type="entry name" value="P-loop containing nucleoside triphosphate hydrolases"/>
    <property type="match status" value="1"/>
</dbReference>
<dbReference type="InterPro" id="IPR017665">
    <property type="entry name" value="Guanylate_kinase"/>
</dbReference>
<dbReference type="EMBL" id="CAACVI010000002">
    <property type="protein sequence ID" value="VEN72972.1"/>
    <property type="molecule type" value="Genomic_DNA"/>
</dbReference>
<feature type="binding site" evidence="9">
    <location>
        <begin position="20"/>
        <end position="27"/>
    </location>
    <ligand>
        <name>ATP</name>
        <dbReference type="ChEBI" id="CHEBI:30616"/>
    </ligand>
</feature>
<protein>
    <recommendedName>
        <fullName evidence="3 9">Guanylate kinase</fullName>
        <ecNumber evidence="2 9">2.7.4.8</ecNumber>
    </recommendedName>
    <alternativeName>
        <fullName evidence="8 9">GMP kinase</fullName>
    </alternativeName>
</protein>
<keyword evidence="7 9" id="KW-0067">ATP-binding</keyword>
<evidence type="ECO:0000313" key="11">
    <source>
        <dbReference type="EMBL" id="VEN72972.1"/>
    </source>
</evidence>
<dbReference type="Gene3D" id="3.40.50.300">
    <property type="entry name" value="P-loop containing nucleotide triphosphate hydrolases"/>
    <property type="match status" value="1"/>
</dbReference>
<keyword evidence="4 9" id="KW-0808">Transferase</keyword>
<name>A0A484HF06_9BACT</name>
<evidence type="ECO:0000256" key="5">
    <source>
        <dbReference type="ARBA" id="ARBA00022741"/>
    </source>
</evidence>
<reference evidence="11" key="1">
    <citation type="submission" date="2019-01" db="EMBL/GenBank/DDBJ databases">
        <authorList>
            <consortium name="Genoscope - CEA"/>
            <person name="William W."/>
        </authorList>
    </citation>
    <scope>NUCLEOTIDE SEQUENCE</scope>
    <source>
        <strain evidence="11">CR-1</strain>
    </source>
</reference>